<evidence type="ECO:0000313" key="1">
    <source>
        <dbReference type="EMBL" id="SHH04256.1"/>
    </source>
</evidence>
<dbReference type="OrthoDB" id="3251881at2"/>
<reference evidence="2" key="1">
    <citation type="submission" date="2016-11" db="EMBL/GenBank/DDBJ databases">
        <authorList>
            <person name="Varghese N."/>
            <person name="Submissions S."/>
        </authorList>
    </citation>
    <scope>NUCLEOTIDE SEQUENCE [LARGE SCALE GENOMIC DNA]</scope>
    <source>
        <strain evidence="2">DSM 17659</strain>
    </source>
</reference>
<evidence type="ECO:0000313" key="2">
    <source>
        <dbReference type="Proteomes" id="UP000184020"/>
    </source>
</evidence>
<keyword evidence="2" id="KW-1185">Reference proteome</keyword>
<dbReference type="RefSeq" id="WP_073021482.1">
    <property type="nucleotide sequence ID" value="NZ_FQWF01000013.1"/>
</dbReference>
<name>A0A1M5PRR0_9FLAO</name>
<dbReference type="Proteomes" id="UP000184020">
    <property type="component" value="Unassembled WGS sequence"/>
</dbReference>
<gene>
    <name evidence="1" type="ORF">SAMN05444372_11379</name>
</gene>
<organism evidence="1 2">
    <name type="scientific">Flavobacterium micromati</name>
    <dbReference type="NCBI Taxonomy" id="229205"/>
    <lineage>
        <taxon>Bacteria</taxon>
        <taxon>Pseudomonadati</taxon>
        <taxon>Bacteroidota</taxon>
        <taxon>Flavobacteriia</taxon>
        <taxon>Flavobacteriales</taxon>
        <taxon>Flavobacteriaceae</taxon>
        <taxon>Flavobacterium</taxon>
    </lineage>
</organism>
<dbReference type="EMBL" id="FQWF01000013">
    <property type="protein sequence ID" value="SHH04256.1"/>
    <property type="molecule type" value="Genomic_DNA"/>
</dbReference>
<sequence>MTKIKKIAIIATHSFGYIDFIVDRLNSIDSVDLTYVNIDSIAFSYKNFYSRINNFFSKFFLLGNLKDKNRTNYINNIVKNKGSFDQILIIRPDKLEKDLLIYLRENAVEMTCYLFDGIENYPEQQNTLQFFDTIYSYDKNDVKKYNFQFLTNYIYDNEIKNITPRQTVFHISSYDKRFPMLQNLATNFELKNISYLFIVRKDSGHFNSKINLIKNYLSIQEVKNHIAESTILVDIQKNNQQGLSFRIFEALGYNKKIITNNEDIVRYDFYNVNNIWVITEDNLEIPQSFFETKYKPIDASVLRKYMLANWIETVFKVK</sequence>
<dbReference type="AlphaFoldDB" id="A0A1M5PRR0"/>
<dbReference type="STRING" id="229205.SAMN05444372_11379"/>
<accession>A0A1M5PRR0</accession>
<proteinExistence type="predicted"/>
<protein>
    <submittedName>
        <fullName evidence="1">Uncharacterized protein</fullName>
    </submittedName>
</protein>